<protein>
    <submittedName>
        <fullName evidence="8">Multidrug resistance efflux transporter family protein</fullName>
    </submittedName>
</protein>
<comment type="caution">
    <text evidence="8">The sequence shown here is derived from an EMBL/GenBank/DDBJ whole genome shotgun (WGS) entry which is preliminary data.</text>
</comment>
<evidence type="ECO:0000313" key="9">
    <source>
        <dbReference type="Proteomes" id="UP000095601"/>
    </source>
</evidence>
<keyword evidence="5 6" id="KW-0472">Membrane</keyword>
<comment type="subcellular location">
    <subcellularLocation>
        <location evidence="1">Membrane</location>
        <topology evidence="1">Multi-pass membrane protein</topology>
    </subcellularLocation>
</comment>
<dbReference type="Pfam" id="PF00892">
    <property type="entry name" value="EamA"/>
    <property type="match status" value="2"/>
</dbReference>
<comment type="similarity">
    <text evidence="2">Belongs to the EamA transporter family.</text>
</comment>
<evidence type="ECO:0000256" key="5">
    <source>
        <dbReference type="ARBA" id="ARBA00023136"/>
    </source>
</evidence>
<name>A0A1E5UGY9_9FLAO</name>
<evidence type="ECO:0000256" key="1">
    <source>
        <dbReference type="ARBA" id="ARBA00004141"/>
    </source>
</evidence>
<feature type="transmembrane region" description="Helical" evidence="6">
    <location>
        <begin position="185"/>
        <end position="207"/>
    </location>
</feature>
<feature type="transmembrane region" description="Helical" evidence="6">
    <location>
        <begin position="96"/>
        <end position="117"/>
    </location>
</feature>
<feature type="domain" description="EamA" evidence="7">
    <location>
        <begin position="155"/>
        <end position="292"/>
    </location>
</feature>
<dbReference type="KEGG" id="cnr:EB819_07165"/>
<sequence length="310" mass="34719">MNTEKDFKLILAILTVAIVWGTTYLGIRIAVETIPPWFVTGIRQSIAALLLLGFLVYKKQLKWIGLKNLKTQIILSTLMIIIANGMTTIAEKHINSSLASVLTATSPIIVFLGSVFIGLEQFKLKSVLGLILGFSGVLLIFSDGLQELLNPDYRLGLIVLFIGILGWASGTLFTKKITIHSDNILLNLFYQFAFAGIVQLIFAFAFTKNYDFEKWSAESFAYVVYLGVFGSVITYYAFLYALKRVNPSQISMLNYVNTIIAIFLGWLILDEKITTKFIFAAILIISGVFIMNLKKEMFKKSEARSLKSED</sequence>
<dbReference type="InterPro" id="IPR000620">
    <property type="entry name" value="EamA_dom"/>
</dbReference>
<dbReference type="OrthoDB" id="9812547at2"/>
<feature type="transmembrane region" description="Helical" evidence="6">
    <location>
        <begin position="275"/>
        <end position="293"/>
    </location>
</feature>
<evidence type="ECO:0000256" key="4">
    <source>
        <dbReference type="ARBA" id="ARBA00022989"/>
    </source>
</evidence>
<feature type="transmembrane region" description="Helical" evidence="6">
    <location>
        <begin position="124"/>
        <end position="141"/>
    </location>
</feature>
<evidence type="ECO:0000256" key="3">
    <source>
        <dbReference type="ARBA" id="ARBA00022692"/>
    </source>
</evidence>
<organism evidence="8 9">
    <name type="scientific">Cloacibacterium normanense</name>
    <dbReference type="NCBI Taxonomy" id="237258"/>
    <lineage>
        <taxon>Bacteria</taxon>
        <taxon>Pseudomonadati</taxon>
        <taxon>Bacteroidota</taxon>
        <taxon>Flavobacteriia</taxon>
        <taxon>Flavobacteriales</taxon>
        <taxon>Weeksellaceae</taxon>
    </lineage>
</organism>
<dbReference type="Gene3D" id="1.10.3730.20">
    <property type="match status" value="1"/>
</dbReference>
<dbReference type="Proteomes" id="UP000095601">
    <property type="component" value="Unassembled WGS sequence"/>
</dbReference>
<dbReference type="EMBL" id="MKGI01000011">
    <property type="protein sequence ID" value="OEL12129.1"/>
    <property type="molecule type" value="Genomic_DNA"/>
</dbReference>
<evidence type="ECO:0000259" key="7">
    <source>
        <dbReference type="Pfam" id="PF00892"/>
    </source>
</evidence>
<reference evidence="8 9" key="1">
    <citation type="submission" date="2016-09" db="EMBL/GenBank/DDBJ databases">
        <authorList>
            <person name="Capua I."/>
            <person name="De Benedictis P."/>
            <person name="Joannis T."/>
            <person name="Lombin L.H."/>
            <person name="Cattoli G."/>
        </authorList>
    </citation>
    <scope>NUCLEOTIDE SEQUENCE [LARGE SCALE GENOMIC DNA]</scope>
    <source>
        <strain evidence="8 9">NRS-1</strain>
    </source>
</reference>
<dbReference type="STRING" id="237258.SAMN04489756_10994"/>
<feature type="transmembrane region" description="Helical" evidence="6">
    <location>
        <begin position="153"/>
        <end position="173"/>
    </location>
</feature>
<dbReference type="InterPro" id="IPR050638">
    <property type="entry name" value="AA-Vitamin_Transporters"/>
</dbReference>
<dbReference type="PANTHER" id="PTHR32322:SF2">
    <property type="entry name" value="EAMA DOMAIN-CONTAINING PROTEIN"/>
    <property type="match status" value="1"/>
</dbReference>
<dbReference type="AlphaFoldDB" id="A0A1E5UGY9"/>
<feature type="transmembrane region" description="Helical" evidence="6">
    <location>
        <begin position="252"/>
        <end position="269"/>
    </location>
</feature>
<dbReference type="GO" id="GO:0016020">
    <property type="term" value="C:membrane"/>
    <property type="evidence" value="ECO:0007669"/>
    <property type="project" value="UniProtKB-SubCell"/>
</dbReference>
<feature type="domain" description="EamA" evidence="7">
    <location>
        <begin position="10"/>
        <end position="141"/>
    </location>
</feature>
<proteinExistence type="inferred from homology"/>
<evidence type="ECO:0000256" key="2">
    <source>
        <dbReference type="ARBA" id="ARBA00007362"/>
    </source>
</evidence>
<dbReference type="SUPFAM" id="SSF103481">
    <property type="entry name" value="Multidrug resistance efflux transporter EmrE"/>
    <property type="match status" value="2"/>
</dbReference>
<evidence type="ECO:0000313" key="8">
    <source>
        <dbReference type="EMBL" id="OEL12129.1"/>
    </source>
</evidence>
<accession>A0A1E5UGY9</accession>
<dbReference type="PANTHER" id="PTHR32322">
    <property type="entry name" value="INNER MEMBRANE TRANSPORTER"/>
    <property type="match status" value="1"/>
</dbReference>
<gene>
    <name evidence="8" type="ORF">BHF72_1317</name>
</gene>
<keyword evidence="9" id="KW-1185">Reference proteome</keyword>
<feature type="transmembrane region" description="Helical" evidence="6">
    <location>
        <begin position="9"/>
        <end position="31"/>
    </location>
</feature>
<feature type="transmembrane region" description="Helical" evidence="6">
    <location>
        <begin position="37"/>
        <end position="57"/>
    </location>
</feature>
<dbReference type="InterPro" id="IPR037185">
    <property type="entry name" value="EmrE-like"/>
</dbReference>
<feature type="transmembrane region" description="Helical" evidence="6">
    <location>
        <begin position="219"/>
        <end position="240"/>
    </location>
</feature>
<dbReference type="PATRIC" id="fig|237258.4.peg.1271"/>
<dbReference type="RefSeq" id="WP_069797072.1">
    <property type="nucleotide sequence ID" value="NZ_CP034157.1"/>
</dbReference>
<feature type="transmembrane region" description="Helical" evidence="6">
    <location>
        <begin position="69"/>
        <end position="90"/>
    </location>
</feature>
<keyword evidence="3 6" id="KW-0812">Transmembrane</keyword>
<evidence type="ECO:0000256" key="6">
    <source>
        <dbReference type="SAM" id="Phobius"/>
    </source>
</evidence>
<keyword evidence="4 6" id="KW-1133">Transmembrane helix</keyword>